<dbReference type="PROSITE" id="PS50994">
    <property type="entry name" value="INTEGRASE"/>
    <property type="match status" value="1"/>
</dbReference>
<dbReference type="OrthoDB" id="6408700at2759"/>
<dbReference type="Proteomes" id="UP000502823">
    <property type="component" value="Unassembled WGS sequence"/>
</dbReference>
<dbReference type="PANTHER" id="PTHR46585:SF1">
    <property type="entry name" value="CHROMO DOMAIN-CONTAINING PROTEIN"/>
    <property type="match status" value="1"/>
</dbReference>
<dbReference type="EMBL" id="BLKM01005966">
    <property type="protein sequence ID" value="GFG35834.1"/>
    <property type="molecule type" value="Genomic_DNA"/>
</dbReference>
<dbReference type="GO" id="GO:0003676">
    <property type="term" value="F:nucleic acid binding"/>
    <property type="evidence" value="ECO:0007669"/>
    <property type="project" value="InterPro"/>
</dbReference>
<keyword evidence="3" id="KW-1185">Reference proteome</keyword>
<name>A0A6L2PUC0_COPFO</name>
<dbReference type="GO" id="GO:0015074">
    <property type="term" value="P:DNA integration"/>
    <property type="evidence" value="ECO:0007669"/>
    <property type="project" value="InterPro"/>
</dbReference>
<protein>
    <recommendedName>
        <fullName evidence="1">Integrase catalytic domain-containing protein</fullName>
    </recommendedName>
</protein>
<dbReference type="Gene3D" id="3.30.420.10">
    <property type="entry name" value="Ribonuclease H-like superfamily/Ribonuclease H"/>
    <property type="match status" value="1"/>
</dbReference>
<dbReference type="InterPro" id="IPR036397">
    <property type="entry name" value="RNaseH_sf"/>
</dbReference>
<dbReference type="InParanoid" id="A0A6L2PUC0"/>
<evidence type="ECO:0000313" key="2">
    <source>
        <dbReference type="EMBL" id="GFG35834.1"/>
    </source>
</evidence>
<accession>A0A6L2PUC0</accession>
<gene>
    <name evidence="2" type="ORF">Cfor_01160</name>
</gene>
<dbReference type="InterPro" id="IPR012337">
    <property type="entry name" value="RNaseH-like_sf"/>
</dbReference>
<organism evidence="2 3">
    <name type="scientific">Coptotermes formosanus</name>
    <name type="common">Formosan subterranean termite</name>
    <dbReference type="NCBI Taxonomy" id="36987"/>
    <lineage>
        <taxon>Eukaryota</taxon>
        <taxon>Metazoa</taxon>
        <taxon>Ecdysozoa</taxon>
        <taxon>Arthropoda</taxon>
        <taxon>Hexapoda</taxon>
        <taxon>Insecta</taxon>
        <taxon>Pterygota</taxon>
        <taxon>Neoptera</taxon>
        <taxon>Polyneoptera</taxon>
        <taxon>Dictyoptera</taxon>
        <taxon>Blattodea</taxon>
        <taxon>Blattoidea</taxon>
        <taxon>Termitoidae</taxon>
        <taxon>Rhinotermitidae</taxon>
        <taxon>Coptotermes</taxon>
    </lineage>
</organism>
<proteinExistence type="predicted"/>
<sequence length="151" mass="17286">MFAKPFYVPSKPSAFPTLAKPQAAVSEAKGKKPSPRATQEWLHQQDAYTLHKPLRKRLPRNPYLVNNDAWEADLLDVQNLSKHNDNCKYLLTVFDVLSKFLHVVPLKNTPGPSLASGFQSILQDKKYNTPYRRRPLVLQTDRGKDFLNKTL</sequence>
<dbReference type="InterPro" id="IPR001584">
    <property type="entry name" value="Integrase_cat-core"/>
</dbReference>
<dbReference type="SUPFAM" id="SSF53098">
    <property type="entry name" value="Ribonuclease H-like"/>
    <property type="match status" value="1"/>
</dbReference>
<dbReference type="PANTHER" id="PTHR46585">
    <property type="entry name" value="INTEGRASE CORE DOMAIN CONTAINING PROTEIN"/>
    <property type="match status" value="1"/>
</dbReference>
<evidence type="ECO:0000259" key="1">
    <source>
        <dbReference type="PROSITE" id="PS50994"/>
    </source>
</evidence>
<reference evidence="3" key="1">
    <citation type="submission" date="2020-01" db="EMBL/GenBank/DDBJ databases">
        <title>Draft genome sequence of the Termite Coptotermes fromosanus.</title>
        <authorList>
            <person name="Itakura S."/>
            <person name="Yosikawa Y."/>
            <person name="Umezawa K."/>
        </authorList>
    </citation>
    <scope>NUCLEOTIDE SEQUENCE [LARGE SCALE GENOMIC DNA]</scope>
</reference>
<dbReference type="AlphaFoldDB" id="A0A6L2PUC0"/>
<evidence type="ECO:0000313" key="3">
    <source>
        <dbReference type="Proteomes" id="UP000502823"/>
    </source>
</evidence>
<feature type="domain" description="Integrase catalytic" evidence="1">
    <location>
        <begin position="58"/>
        <end position="151"/>
    </location>
</feature>
<comment type="caution">
    <text evidence="2">The sequence shown here is derived from an EMBL/GenBank/DDBJ whole genome shotgun (WGS) entry which is preliminary data.</text>
</comment>